<organism evidence="1">
    <name type="scientific">viral metagenome</name>
    <dbReference type="NCBI Taxonomy" id="1070528"/>
    <lineage>
        <taxon>unclassified sequences</taxon>
        <taxon>metagenomes</taxon>
        <taxon>organismal metagenomes</taxon>
    </lineage>
</organism>
<reference evidence="1" key="1">
    <citation type="submission" date="2020-03" db="EMBL/GenBank/DDBJ databases">
        <title>The deep terrestrial virosphere.</title>
        <authorList>
            <person name="Holmfeldt K."/>
            <person name="Nilsson E."/>
            <person name="Simone D."/>
            <person name="Lopez-Fernandez M."/>
            <person name="Wu X."/>
            <person name="de Brujin I."/>
            <person name="Lundin D."/>
            <person name="Andersson A."/>
            <person name="Bertilsson S."/>
            <person name="Dopson M."/>
        </authorList>
    </citation>
    <scope>NUCLEOTIDE SEQUENCE</scope>
    <source>
        <strain evidence="2">MM415A06509</strain>
        <strain evidence="1">MM415B01966</strain>
    </source>
</reference>
<name>A0A6M3IEQ0_9ZZZZ</name>
<accession>A0A6M3IEQ0</accession>
<dbReference type="EMBL" id="MT141620">
    <property type="protein sequence ID" value="QJA68470.1"/>
    <property type="molecule type" value="Genomic_DNA"/>
</dbReference>
<evidence type="ECO:0000313" key="1">
    <source>
        <dbReference type="EMBL" id="QJA55926.1"/>
    </source>
</evidence>
<dbReference type="AlphaFoldDB" id="A0A6M3IEQ0"/>
<dbReference type="EMBL" id="MT141190">
    <property type="protein sequence ID" value="QJA55926.1"/>
    <property type="molecule type" value="Genomic_DNA"/>
</dbReference>
<gene>
    <name evidence="2" type="ORF">MM415A06509_0005</name>
    <name evidence="1" type="ORF">MM415B01966_0005</name>
</gene>
<protein>
    <submittedName>
        <fullName evidence="1">Uncharacterized protein</fullName>
    </submittedName>
</protein>
<evidence type="ECO:0000313" key="2">
    <source>
        <dbReference type="EMBL" id="QJA68470.1"/>
    </source>
</evidence>
<sequence length="62" mass="7314">MIITIKIDIKGKTKPVMVAEVVKNLEIHNPSHANMRLLKMKQEKKMIELKYEIEENEKVHTE</sequence>
<proteinExistence type="predicted"/>